<dbReference type="EMBL" id="JAUTBF010000001">
    <property type="protein sequence ID" value="MDQ1122145.1"/>
    <property type="molecule type" value="Genomic_DNA"/>
</dbReference>
<evidence type="ECO:0000313" key="1">
    <source>
        <dbReference type="EMBL" id="MDQ1122145.1"/>
    </source>
</evidence>
<dbReference type="RefSeq" id="WP_307480237.1">
    <property type="nucleotide sequence ID" value="NZ_JAUTBF010000001.1"/>
</dbReference>
<gene>
    <name evidence="1" type="ORF">QE412_000718</name>
</gene>
<accession>A0ABU0TRQ5</accession>
<keyword evidence="2" id="KW-1185">Reference proteome</keyword>
<dbReference type="Proteomes" id="UP001226691">
    <property type="component" value="Unassembled WGS sequence"/>
</dbReference>
<comment type="caution">
    <text evidence="1">The sequence shown here is derived from an EMBL/GenBank/DDBJ whole genome shotgun (WGS) entry which is preliminary data.</text>
</comment>
<evidence type="ECO:0008006" key="3">
    <source>
        <dbReference type="Google" id="ProtNLM"/>
    </source>
</evidence>
<proteinExistence type="predicted"/>
<evidence type="ECO:0000313" key="2">
    <source>
        <dbReference type="Proteomes" id="UP001226691"/>
    </source>
</evidence>
<protein>
    <recommendedName>
        <fullName evidence="3">DUF732 domain-containing protein</fullName>
    </recommendedName>
</protein>
<organism evidence="1 2">
    <name type="scientific">Microbacterium trichothecenolyticum</name>
    <name type="common">Aureobacterium trichothecenolyticum</name>
    <dbReference type="NCBI Taxonomy" id="69370"/>
    <lineage>
        <taxon>Bacteria</taxon>
        <taxon>Bacillati</taxon>
        <taxon>Actinomycetota</taxon>
        <taxon>Actinomycetes</taxon>
        <taxon>Micrococcales</taxon>
        <taxon>Microbacteriaceae</taxon>
        <taxon>Microbacterium</taxon>
    </lineage>
</organism>
<sequence>MTLSPGVAVHTGDYLVSLRGAAVADGAIAKANDDALVRTGLDICWPLDGATRTTISIGEVIVSDRGDIDALSRAAHLYLCP</sequence>
<reference evidence="1 2" key="1">
    <citation type="submission" date="2023-07" db="EMBL/GenBank/DDBJ databases">
        <title>Functional and genomic diversity of the sorghum phyllosphere microbiome.</title>
        <authorList>
            <person name="Shade A."/>
        </authorList>
    </citation>
    <scope>NUCLEOTIDE SEQUENCE [LARGE SCALE GENOMIC DNA]</scope>
    <source>
        <strain evidence="1 2">SORGH_AS_1207</strain>
    </source>
</reference>
<name>A0ABU0TRQ5_MICTR</name>